<sequence>MLIFSLLKFWKSTKLFKIEPFFQNGRVCWMDRKFLVMCILLNISLLSVVCFLWHAFGMKGGE</sequence>
<evidence type="ECO:0000313" key="4">
    <source>
        <dbReference type="Proteomes" id="UP000266492"/>
    </source>
</evidence>
<reference evidence="3 4" key="1">
    <citation type="submission" date="2018-08" db="EMBL/GenBank/DDBJ databases">
        <title>A genome reference for cultivated species of the human gut microbiota.</title>
        <authorList>
            <person name="Zou Y."/>
            <person name="Xue W."/>
            <person name="Luo G."/>
        </authorList>
    </citation>
    <scope>NUCLEOTIDE SEQUENCE [LARGE SCALE GENOMIC DNA]</scope>
    <source>
        <strain evidence="3 4">AF20-9LB</strain>
    </source>
</reference>
<keyword evidence="1" id="KW-1133">Transmembrane helix</keyword>
<dbReference type="Proteomes" id="UP000266492">
    <property type="component" value="Unassembled WGS sequence"/>
</dbReference>
<evidence type="ECO:0000313" key="5">
    <source>
        <dbReference type="Proteomes" id="UP000473905"/>
    </source>
</evidence>
<keyword evidence="5" id="KW-1185">Reference proteome</keyword>
<name>A0A395VQR6_BACOV</name>
<evidence type="ECO:0000313" key="3">
    <source>
        <dbReference type="EMBL" id="RGS78066.1"/>
    </source>
</evidence>
<keyword evidence="1" id="KW-0472">Membrane</keyword>
<protein>
    <submittedName>
        <fullName evidence="3">Uncharacterized protein</fullName>
    </submittedName>
</protein>
<gene>
    <name evidence="3" type="ORF">DWX70_26300</name>
    <name evidence="2" type="ORF">F3D66_09215</name>
</gene>
<comment type="caution">
    <text evidence="3">The sequence shown here is derived from an EMBL/GenBank/DDBJ whole genome shotgun (WGS) entry which is preliminary data.</text>
</comment>
<dbReference type="EMBL" id="VWKB01000011">
    <property type="protein sequence ID" value="KAA4100514.1"/>
    <property type="molecule type" value="Genomic_DNA"/>
</dbReference>
<accession>A0A395VQR6</accession>
<organism evidence="3 4">
    <name type="scientific">Bacteroides ovatus</name>
    <dbReference type="NCBI Taxonomy" id="28116"/>
    <lineage>
        <taxon>Bacteria</taxon>
        <taxon>Pseudomonadati</taxon>
        <taxon>Bacteroidota</taxon>
        <taxon>Bacteroidia</taxon>
        <taxon>Bacteroidales</taxon>
        <taxon>Bacteroidaceae</taxon>
        <taxon>Bacteroides</taxon>
    </lineage>
</organism>
<dbReference type="AlphaFoldDB" id="A0A395VQR6"/>
<proteinExistence type="predicted"/>
<reference evidence="2 5" key="2">
    <citation type="journal article" date="2019" name="Nat. Med.">
        <title>A library of human gut bacterial isolates paired with longitudinal multiomics data enables mechanistic microbiome research.</title>
        <authorList>
            <person name="Poyet M."/>
            <person name="Groussin M."/>
            <person name="Gibbons S.M."/>
            <person name="Avila-Pacheco J."/>
            <person name="Jiang X."/>
            <person name="Kearney S.M."/>
            <person name="Perrotta A.R."/>
            <person name="Berdy B."/>
            <person name="Zhao S."/>
            <person name="Lieberman T.D."/>
            <person name="Swanson P.K."/>
            <person name="Smith M."/>
            <person name="Roesemann S."/>
            <person name="Alexander J.E."/>
            <person name="Rich S.A."/>
            <person name="Livny J."/>
            <person name="Vlamakis H."/>
            <person name="Clish C."/>
            <person name="Bullock K."/>
            <person name="Deik A."/>
            <person name="Scott J."/>
            <person name="Pierce K.A."/>
            <person name="Xavier R.J."/>
            <person name="Alm E.J."/>
        </authorList>
    </citation>
    <scope>NUCLEOTIDE SEQUENCE [LARGE SCALE GENOMIC DNA]</scope>
    <source>
        <strain evidence="2 5">BIOML-A134</strain>
    </source>
</reference>
<dbReference type="Proteomes" id="UP000473905">
    <property type="component" value="Unassembled WGS sequence"/>
</dbReference>
<feature type="transmembrane region" description="Helical" evidence="1">
    <location>
        <begin position="34"/>
        <end position="56"/>
    </location>
</feature>
<dbReference type="EMBL" id="QRVZ01000046">
    <property type="protein sequence ID" value="RGS78066.1"/>
    <property type="molecule type" value="Genomic_DNA"/>
</dbReference>
<evidence type="ECO:0000313" key="2">
    <source>
        <dbReference type="EMBL" id="KAA4100514.1"/>
    </source>
</evidence>
<keyword evidence="1" id="KW-0812">Transmembrane</keyword>
<evidence type="ECO:0000256" key="1">
    <source>
        <dbReference type="SAM" id="Phobius"/>
    </source>
</evidence>